<dbReference type="Pfam" id="PF23500">
    <property type="entry name" value="DUF7133"/>
    <property type="match status" value="1"/>
</dbReference>
<dbReference type="Gene3D" id="2.120.10.30">
    <property type="entry name" value="TolB, C-terminal domain"/>
    <property type="match status" value="1"/>
</dbReference>
<gene>
    <name evidence="7" type="ORF">SAMN04488109_6427</name>
</gene>
<dbReference type="GO" id="GO:0009055">
    <property type="term" value="F:electron transfer activity"/>
    <property type="evidence" value="ECO:0007669"/>
    <property type="project" value="InterPro"/>
</dbReference>
<evidence type="ECO:0000256" key="3">
    <source>
        <dbReference type="ARBA" id="ARBA00023004"/>
    </source>
</evidence>
<dbReference type="PANTHER" id="PTHR33546:SF1">
    <property type="entry name" value="LARGE, MULTIFUNCTIONAL SECRETED PROTEIN"/>
    <property type="match status" value="1"/>
</dbReference>
<dbReference type="EMBL" id="FQWQ01000006">
    <property type="protein sequence ID" value="SHH97893.1"/>
    <property type="molecule type" value="Genomic_DNA"/>
</dbReference>
<dbReference type="InterPro" id="IPR036909">
    <property type="entry name" value="Cyt_c-like_dom_sf"/>
</dbReference>
<dbReference type="GO" id="GO:0020037">
    <property type="term" value="F:heme binding"/>
    <property type="evidence" value="ECO:0007669"/>
    <property type="project" value="InterPro"/>
</dbReference>
<dbReference type="InterPro" id="IPR011041">
    <property type="entry name" value="Quinoprot_gluc/sorb_DH_b-prop"/>
</dbReference>
<reference evidence="7 8" key="1">
    <citation type="submission" date="2016-11" db="EMBL/GenBank/DDBJ databases">
        <authorList>
            <person name="Jaros S."/>
            <person name="Januszkiewicz K."/>
            <person name="Wedrychowicz H."/>
        </authorList>
    </citation>
    <scope>NUCLEOTIDE SEQUENCE [LARGE SCALE GENOMIC DNA]</scope>
    <source>
        <strain evidence="7 8">DSM 24574</strain>
    </source>
</reference>
<evidence type="ECO:0000256" key="2">
    <source>
        <dbReference type="ARBA" id="ARBA00022723"/>
    </source>
</evidence>
<dbReference type="Gene3D" id="1.25.10.10">
    <property type="entry name" value="Leucine-rich Repeat Variant"/>
    <property type="match status" value="1"/>
</dbReference>
<proteinExistence type="predicted"/>
<dbReference type="PROSITE" id="PS51257">
    <property type="entry name" value="PROKAR_LIPOPROTEIN"/>
    <property type="match status" value="1"/>
</dbReference>
<dbReference type="GO" id="GO:0046872">
    <property type="term" value="F:metal ion binding"/>
    <property type="evidence" value="ECO:0007669"/>
    <property type="project" value="UniProtKB-KW"/>
</dbReference>
<keyword evidence="2 4" id="KW-0479">Metal-binding</keyword>
<feature type="domain" description="Cytochrome c" evidence="6">
    <location>
        <begin position="868"/>
        <end position="1001"/>
    </location>
</feature>
<dbReference type="NCBIfam" id="TIGR02603">
    <property type="entry name" value="CxxCH_TIGR02603"/>
    <property type="match status" value="1"/>
</dbReference>
<keyword evidence="3 4" id="KW-0408">Iron</keyword>
<dbReference type="STRING" id="947013.SAMN04488109_6427"/>
<dbReference type="PANTHER" id="PTHR33546">
    <property type="entry name" value="LARGE, MULTIFUNCTIONAL SECRETED PROTEIN-RELATED"/>
    <property type="match status" value="1"/>
</dbReference>
<dbReference type="InterPro" id="IPR013428">
    <property type="entry name" value="Membrane-bound_put_N"/>
</dbReference>
<name>A0A1M5XF96_9BACT</name>
<dbReference type="RefSeq" id="WP_073142768.1">
    <property type="nucleotide sequence ID" value="NZ_FQWQ01000006.1"/>
</dbReference>
<dbReference type="Pfam" id="PF00034">
    <property type="entry name" value="Cytochrom_C"/>
    <property type="match status" value="1"/>
</dbReference>
<keyword evidence="1 4" id="KW-0349">Heme</keyword>
<accession>A0A1M5XF96</accession>
<sequence length="1009" mass="111612">MLTFHFRPAALLGMVALAAFSCNQKPSGAAAEHSTESSLADLKVHDGLEVTLFASEPMFSNPTNIAIDERGRVWVCEAYNYRSEYNIKNPVKKEGDRIMILEDTDGDGKADKSKVFYQGTDVNSALGIALLGNKVIISCSPNVFVFTDDNGDDVPDKKEIFFKGIQGLQHDHGMHSFVFGPDGRLYFNFGNAGVSLLNPAGDTVVDVHGHKVVTNGKPFREGMVMRCDVDGSHVEVLGNNFRNNFEVTLDPYGTMWQSDNDDDGNKGTRINYVMEYGNYGYRDEMTGASWGSRRTNMEKEIPFRHWHLNDPGVVPNVLQTGSGSPAGITVYEGDLLPEVFRGQMIHAEPGHNVVRSYPVENDGAGYKATIVNILEGQKDQWFRPADVAIAPDGSLFVADWYDPGVGGHQVGDLDRGRIYRVAPKGSKYTTPKTDISTIDGAVAALTNPNAAVRYLGWNALAAAGDKAEPALENLWKGNNARQKAQALWLLTRLPKSDDYLAQALGDTDANIRITGIRVARMLKKDILPIALKLQNDGSPQVRREVALAIRGNSSAEAAEVWTALAQQYDGKDRWYLEALGISAEGNSDAYFSAWKKKVGADWNTPANRDIVWRSRSKYAMPLLAELIKKSNDQEMLRYFRAFDFQTDASKQQVLTQLVQQSQGDRLLYALKHMDASKLKMTPAITTALNKVLEQKKGKIEFVELVTLFKLQNRSSDLLQLAIQYPDSAVGKESAKVLLNWNKMDLMQKTINGNNKDNAQAMVKALWPLMYNLKTIAIMESIMMDSTKDIELRKLAVKTFGGPWEAEDHLLELAKENKIPADLQTAAGGVFQTAWRGTLRAEAAKYLKLPGSKTGTALPAIAVMVEKHGDVAKGQQVFKTLCVTCHKVKGEGVNFGPELSEIGDKLPKEALYTSILFPDQGISFGFEGYRFKLNDGSSAFGRIVSETEDKVEVQYMGNQQTVAKENITSRTKLETSLMPSNLQSSMTEEELVDLVEYLSTLKKDERVSKN</sequence>
<dbReference type="NCBIfam" id="TIGR02604">
    <property type="entry name" value="Piru_Ver_Nterm"/>
    <property type="match status" value="1"/>
</dbReference>
<evidence type="ECO:0000256" key="1">
    <source>
        <dbReference type="ARBA" id="ARBA00022617"/>
    </source>
</evidence>
<dbReference type="AlphaFoldDB" id="A0A1M5XF96"/>
<dbReference type="InterPro" id="IPR055557">
    <property type="entry name" value="DUF7133"/>
</dbReference>
<protein>
    <submittedName>
        <fullName evidence="7">Putative membrane-bound dehydrogenase domain-containing protein</fullName>
    </submittedName>
</protein>
<dbReference type="InterPro" id="IPR016024">
    <property type="entry name" value="ARM-type_fold"/>
</dbReference>
<keyword evidence="5" id="KW-0732">Signal</keyword>
<dbReference type="SUPFAM" id="SSF48371">
    <property type="entry name" value="ARM repeat"/>
    <property type="match status" value="1"/>
</dbReference>
<evidence type="ECO:0000259" key="6">
    <source>
        <dbReference type="PROSITE" id="PS51007"/>
    </source>
</evidence>
<dbReference type="SUPFAM" id="SSF50952">
    <property type="entry name" value="Soluble quinoprotein glucose dehydrogenase"/>
    <property type="match status" value="1"/>
</dbReference>
<feature type="signal peptide" evidence="5">
    <location>
        <begin position="1"/>
        <end position="24"/>
    </location>
</feature>
<organism evidence="7 8">
    <name type="scientific">Chryseolinea serpens</name>
    <dbReference type="NCBI Taxonomy" id="947013"/>
    <lineage>
        <taxon>Bacteria</taxon>
        <taxon>Pseudomonadati</taxon>
        <taxon>Bacteroidota</taxon>
        <taxon>Cytophagia</taxon>
        <taxon>Cytophagales</taxon>
        <taxon>Fulvivirgaceae</taxon>
        <taxon>Chryseolinea</taxon>
    </lineage>
</organism>
<evidence type="ECO:0000256" key="5">
    <source>
        <dbReference type="SAM" id="SignalP"/>
    </source>
</evidence>
<dbReference type="Gene3D" id="1.10.760.10">
    <property type="entry name" value="Cytochrome c-like domain"/>
    <property type="match status" value="1"/>
</dbReference>
<evidence type="ECO:0000256" key="4">
    <source>
        <dbReference type="PROSITE-ProRule" id="PRU00433"/>
    </source>
</evidence>
<dbReference type="OrthoDB" id="9808161at2"/>
<dbReference type="Proteomes" id="UP000184212">
    <property type="component" value="Unassembled WGS sequence"/>
</dbReference>
<dbReference type="InterPro" id="IPR013427">
    <property type="entry name" value="Haem-bd_dom_put"/>
</dbReference>
<dbReference type="InterPro" id="IPR011042">
    <property type="entry name" value="6-blade_b-propeller_TolB-like"/>
</dbReference>
<keyword evidence="8" id="KW-1185">Reference proteome</keyword>
<evidence type="ECO:0000313" key="8">
    <source>
        <dbReference type="Proteomes" id="UP000184212"/>
    </source>
</evidence>
<feature type="chain" id="PRO_5009914966" evidence="5">
    <location>
        <begin position="25"/>
        <end position="1009"/>
    </location>
</feature>
<dbReference type="PROSITE" id="PS51007">
    <property type="entry name" value="CYTC"/>
    <property type="match status" value="1"/>
</dbReference>
<dbReference type="SUPFAM" id="SSF46626">
    <property type="entry name" value="Cytochrome c"/>
    <property type="match status" value="1"/>
</dbReference>
<evidence type="ECO:0000313" key="7">
    <source>
        <dbReference type="EMBL" id="SHH97893.1"/>
    </source>
</evidence>
<dbReference type="InterPro" id="IPR011989">
    <property type="entry name" value="ARM-like"/>
</dbReference>
<dbReference type="InterPro" id="IPR009056">
    <property type="entry name" value="Cyt_c-like_dom"/>
</dbReference>